<dbReference type="InterPro" id="IPR013320">
    <property type="entry name" value="ConA-like_dom_sf"/>
</dbReference>
<protein>
    <submittedName>
        <fullName evidence="3">Spry domain-containing socs box protein</fullName>
    </submittedName>
</protein>
<dbReference type="Proteomes" id="UP001146793">
    <property type="component" value="Unassembled WGS sequence"/>
</dbReference>
<dbReference type="Gene3D" id="2.60.120.920">
    <property type="match status" value="1"/>
</dbReference>
<dbReference type="AlphaFoldDB" id="A0AAV8A4S4"/>
<proteinExistence type="predicted"/>
<dbReference type="EMBL" id="JANTQA010000015">
    <property type="protein sequence ID" value="KAJ3448016.1"/>
    <property type="molecule type" value="Genomic_DNA"/>
</dbReference>
<dbReference type="CDD" id="cd11709">
    <property type="entry name" value="SPRY"/>
    <property type="match status" value="1"/>
</dbReference>
<feature type="coiled-coil region" evidence="1">
    <location>
        <begin position="169"/>
        <end position="221"/>
    </location>
</feature>
<dbReference type="PANTHER" id="PTHR12245:SF5">
    <property type="entry name" value="SPRY DOMAIN-CONTAINING SOCS BOX PROTEIN 3"/>
    <property type="match status" value="1"/>
</dbReference>
<dbReference type="Pfam" id="PF00622">
    <property type="entry name" value="SPRY"/>
    <property type="match status" value="1"/>
</dbReference>
<gene>
    <name evidence="3" type="ORF">M0812_00489</name>
</gene>
<organism evidence="3 4">
    <name type="scientific">Anaeramoeba flamelloides</name>
    <dbReference type="NCBI Taxonomy" id="1746091"/>
    <lineage>
        <taxon>Eukaryota</taxon>
        <taxon>Metamonada</taxon>
        <taxon>Anaeramoebidae</taxon>
        <taxon>Anaeramoeba</taxon>
    </lineage>
</organism>
<evidence type="ECO:0000313" key="4">
    <source>
        <dbReference type="Proteomes" id="UP001146793"/>
    </source>
</evidence>
<evidence type="ECO:0000259" key="2">
    <source>
        <dbReference type="PROSITE" id="PS50188"/>
    </source>
</evidence>
<accession>A0AAV8A4S4</accession>
<dbReference type="InterPro" id="IPR043136">
    <property type="entry name" value="B30.2/SPRY_sf"/>
</dbReference>
<comment type="caution">
    <text evidence="3">The sequence shown here is derived from an EMBL/GenBank/DDBJ whole genome shotgun (WGS) entry which is preliminary data.</text>
</comment>
<dbReference type="InterPro" id="IPR003877">
    <property type="entry name" value="SPRY_dom"/>
</dbReference>
<dbReference type="SUPFAM" id="SSF49899">
    <property type="entry name" value="Concanavalin A-like lectins/glucanases"/>
    <property type="match status" value="1"/>
</dbReference>
<feature type="domain" description="B30.2/SPRY" evidence="2">
    <location>
        <begin position="200"/>
        <end position="393"/>
    </location>
</feature>
<dbReference type="PANTHER" id="PTHR12245">
    <property type="entry name" value="SPRY DOMAIN CONTAINING SOCS BOX PROTEIN"/>
    <property type="match status" value="1"/>
</dbReference>
<reference evidence="3" key="1">
    <citation type="submission" date="2022-08" db="EMBL/GenBank/DDBJ databases">
        <title>Novel sulphate-reducing endosymbionts in the free-living metamonad Anaeramoeba.</title>
        <authorList>
            <person name="Jerlstrom-Hultqvist J."/>
            <person name="Cepicka I."/>
            <person name="Gallot-Lavallee L."/>
            <person name="Salas-Leiva D."/>
            <person name="Curtis B.A."/>
            <person name="Zahonova K."/>
            <person name="Pipaliya S."/>
            <person name="Dacks J."/>
            <person name="Roger A.J."/>
        </authorList>
    </citation>
    <scope>NUCLEOTIDE SEQUENCE</scope>
    <source>
        <strain evidence="3">Busselton2</strain>
    </source>
</reference>
<keyword evidence="1" id="KW-0175">Coiled coil</keyword>
<dbReference type="PROSITE" id="PS50188">
    <property type="entry name" value="B302_SPRY"/>
    <property type="match status" value="1"/>
</dbReference>
<evidence type="ECO:0000313" key="3">
    <source>
        <dbReference type="EMBL" id="KAJ3448016.1"/>
    </source>
</evidence>
<evidence type="ECO:0000256" key="1">
    <source>
        <dbReference type="SAM" id="Coils"/>
    </source>
</evidence>
<dbReference type="InterPro" id="IPR050672">
    <property type="entry name" value="FBXO45-Fsn/SPSB_families"/>
</dbReference>
<sequence>MNKSFPLDPQLTEHNTSSFEIITEHRFFQIQKQDFLICFVVNSDFEQETKKEQKQKQKQIEINIILSDLFSSLHYQCRLDGVLTKRMIDHLIYLQNNKLNLFEYVEDNKQWILTYGFRELVLSKFTPPQLFLLQIKNYYLSDKYNSLKQQNRNLRNRLGIKLNTKIEENQQQKSKAKKVNLERTEFEQDYLTEKSLLIKEIERLKRAKEEHQYKKKKLKKKILSGFIQHHEKWTKSKKGTKIAITNSSRTVKEELTLTLNSEKGSTSVRGVTIFSDITIYFVQAKIDAIDFGFFSRNRIYLGICKHDAEKESTGKIAWVFDITGKRIREPNSNRWITYGKIAKVGDIIGIVIDLINKTISYQINGEDMGIAFKNIPKKISIYARVHLGQLTLL</sequence>
<dbReference type="InterPro" id="IPR001870">
    <property type="entry name" value="B30.2/SPRY"/>
</dbReference>
<name>A0AAV8A4S4_9EUKA</name>